<keyword evidence="1" id="KW-0472">Membrane</keyword>
<proteinExistence type="predicted"/>
<dbReference type="PANTHER" id="PTHR38138:SF1">
    <property type="entry name" value="ARCHAEAL TYPE IV PILIN N-TERMINAL DOMAIN-CONTAINING PROTEIN"/>
    <property type="match status" value="1"/>
</dbReference>
<organism evidence="3 4">
    <name type="scientific">Methanosarcina mazei LYC</name>
    <dbReference type="NCBI Taxonomy" id="1434114"/>
    <lineage>
        <taxon>Archaea</taxon>
        <taxon>Methanobacteriati</taxon>
        <taxon>Methanobacteriota</taxon>
        <taxon>Stenosarchaea group</taxon>
        <taxon>Methanomicrobia</taxon>
        <taxon>Methanosarcinales</taxon>
        <taxon>Methanosarcinaceae</taxon>
        <taxon>Methanosarcina</taxon>
    </lineage>
</organism>
<dbReference type="PANTHER" id="PTHR38138">
    <property type="entry name" value="VNG6441H"/>
    <property type="match status" value="1"/>
</dbReference>
<keyword evidence="1" id="KW-1133">Transmembrane helix</keyword>
<dbReference type="EMBL" id="CP009513">
    <property type="protein sequence ID" value="AKB69702.1"/>
    <property type="molecule type" value="Genomic_DNA"/>
</dbReference>
<evidence type="ECO:0000313" key="3">
    <source>
        <dbReference type="EMBL" id="AKB69702.1"/>
    </source>
</evidence>
<dbReference type="PATRIC" id="fig|1434114.4.peg.3971"/>
<dbReference type="GeneID" id="24879498"/>
<protein>
    <recommendedName>
        <fullName evidence="2">Archaeal Type IV pilin N-terminal domain-containing protein</fullName>
    </recommendedName>
</protein>
<dbReference type="InterPro" id="IPR012859">
    <property type="entry name" value="Pilin_N_archaeal"/>
</dbReference>
<feature type="transmembrane region" description="Helical" evidence="1">
    <location>
        <begin position="21"/>
        <end position="41"/>
    </location>
</feature>
<evidence type="ECO:0000256" key="1">
    <source>
        <dbReference type="SAM" id="Phobius"/>
    </source>
</evidence>
<dbReference type="Pfam" id="PF07790">
    <property type="entry name" value="Pilin_N"/>
    <property type="match status" value="1"/>
</dbReference>
<dbReference type="Proteomes" id="UP000033063">
    <property type="component" value="Chromosome"/>
</dbReference>
<accession>A0A0E3RUD7</accession>
<evidence type="ECO:0000313" key="4">
    <source>
        <dbReference type="Proteomes" id="UP000033063"/>
    </source>
</evidence>
<dbReference type="HOGENOM" id="CLU_074281_0_0_2"/>
<evidence type="ECO:0000259" key="2">
    <source>
        <dbReference type="Pfam" id="PF07790"/>
    </source>
</evidence>
<dbReference type="RefSeq" id="WP_048041201.1">
    <property type="nucleotide sequence ID" value="NZ_CP009513.1"/>
</dbReference>
<gene>
    <name evidence="3" type="ORF">MSMAL_3159</name>
</gene>
<name>A0A0E3RUD7_METMZ</name>
<reference evidence="3 4" key="1">
    <citation type="submission" date="2014-07" db="EMBL/GenBank/DDBJ databases">
        <title>Methanogenic archaea and the global carbon cycle.</title>
        <authorList>
            <person name="Henriksen J.R."/>
            <person name="Luke J."/>
            <person name="Reinhart S."/>
            <person name="Benedict M.N."/>
            <person name="Youngblut N.D."/>
            <person name="Metcalf M.E."/>
            <person name="Whitaker R.J."/>
            <person name="Metcalf W.W."/>
        </authorList>
    </citation>
    <scope>NUCLEOTIDE SEQUENCE [LARGE SCALE GENOMIC DNA]</scope>
    <source>
        <strain evidence="3 4">LYC</strain>
    </source>
</reference>
<keyword evidence="1" id="KW-0812">Transmembrane</keyword>
<feature type="domain" description="Archaeal Type IV pilin N-terminal" evidence="2">
    <location>
        <begin position="14"/>
        <end position="88"/>
    </location>
</feature>
<sequence length="326" mass="36473">MEGKKYKALGQDCKAVSEVMGAVLMISVVVLAFSAVAITVFSEGDSMDPSHTPHTNLRENINTSEDTVEIFHNGGEEIDFEDIRIILRTGGKQAEFNMSESAVKIFDPEGNQLSSDGVFELGNRIVIDPTSKINITSGNAVDLYFVHTASDQVIQKTKLWKDVRDLPYWITPHTFPDGTAYDNSTGKWLDTELVDKIDSRPTESFIPKNIAICQNYTFGIDVGELGIPEGTSFTKVILKIISTRHDQSPQIRMMPEIYNGSEWTTFNPIPFEGSNKYVETNLTITKYVKNITELENLEVRILAEGNAANQSEKTFWVDFVGIHVEY</sequence>
<dbReference type="AlphaFoldDB" id="A0A0E3RUD7"/>